<accession>A0AAD7C086</accession>
<protein>
    <recommendedName>
        <fullName evidence="3">F-box domain-containing protein</fullName>
    </recommendedName>
</protein>
<evidence type="ECO:0000313" key="2">
    <source>
        <dbReference type="Proteomes" id="UP001221142"/>
    </source>
</evidence>
<evidence type="ECO:0000313" key="1">
    <source>
        <dbReference type="EMBL" id="KAJ7635253.1"/>
    </source>
</evidence>
<dbReference type="Proteomes" id="UP001221142">
    <property type="component" value="Unassembled WGS sequence"/>
</dbReference>
<comment type="caution">
    <text evidence="1">The sequence shown here is derived from an EMBL/GenBank/DDBJ whole genome shotgun (WGS) entry which is preliminary data.</text>
</comment>
<sequence>MVHIPSQGNRARLRSRVSELDSLIVALTAERDALQAESDTIVYPVLSLPAEITSEIFQSCVDVSCGIELDGDKMARRLVVPKPALAPMLLLRICRQWRDIALCAPRLWRSLQANLS</sequence>
<reference evidence="1" key="1">
    <citation type="submission" date="2023-03" db="EMBL/GenBank/DDBJ databases">
        <title>Massive genome expansion in bonnet fungi (Mycena s.s.) driven by repeated elements and novel gene families across ecological guilds.</title>
        <authorList>
            <consortium name="Lawrence Berkeley National Laboratory"/>
            <person name="Harder C.B."/>
            <person name="Miyauchi S."/>
            <person name="Viragh M."/>
            <person name="Kuo A."/>
            <person name="Thoen E."/>
            <person name="Andreopoulos B."/>
            <person name="Lu D."/>
            <person name="Skrede I."/>
            <person name="Drula E."/>
            <person name="Henrissat B."/>
            <person name="Morin E."/>
            <person name="Kohler A."/>
            <person name="Barry K."/>
            <person name="LaButti K."/>
            <person name="Morin E."/>
            <person name="Salamov A."/>
            <person name="Lipzen A."/>
            <person name="Mereny Z."/>
            <person name="Hegedus B."/>
            <person name="Baldrian P."/>
            <person name="Stursova M."/>
            <person name="Weitz H."/>
            <person name="Taylor A."/>
            <person name="Grigoriev I.V."/>
            <person name="Nagy L.G."/>
            <person name="Martin F."/>
            <person name="Kauserud H."/>
        </authorList>
    </citation>
    <scope>NUCLEOTIDE SEQUENCE</scope>
    <source>
        <strain evidence="1">9284</strain>
    </source>
</reference>
<proteinExistence type="predicted"/>
<keyword evidence="2" id="KW-1185">Reference proteome</keyword>
<organism evidence="1 2">
    <name type="scientific">Roridomyces roridus</name>
    <dbReference type="NCBI Taxonomy" id="1738132"/>
    <lineage>
        <taxon>Eukaryota</taxon>
        <taxon>Fungi</taxon>
        <taxon>Dikarya</taxon>
        <taxon>Basidiomycota</taxon>
        <taxon>Agaricomycotina</taxon>
        <taxon>Agaricomycetes</taxon>
        <taxon>Agaricomycetidae</taxon>
        <taxon>Agaricales</taxon>
        <taxon>Marasmiineae</taxon>
        <taxon>Mycenaceae</taxon>
        <taxon>Roridomyces</taxon>
    </lineage>
</organism>
<evidence type="ECO:0008006" key="3">
    <source>
        <dbReference type="Google" id="ProtNLM"/>
    </source>
</evidence>
<dbReference type="EMBL" id="JARKIF010000007">
    <property type="protein sequence ID" value="KAJ7635253.1"/>
    <property type="molecule type" value="Genomic_DNA"/>
</dbReference>
<name>A0AAD7C086_9AGAR</name>
<gene>
    <name evidence="1" type="ORF">FB45DRAFT_744626</name>
</gene>
<dbReference type="AlphaFoldDB" id="A0AAD7C086"/>